<dbReference type="AlphaFoldDB" id="M6CIV8"/>
<reference evidence="1 2" key="1">
    <citation type="submission" date="2013-01" db="EMBL/GenBank/DDBJ databases">
        <authorList>
            <person name="Harkins D.M."/>
            <person name="Durkin A.S."/>
            <person name="Brinkac L.M."/>
            <person name="Haft D.H."/>
            <person name="Selengut J.D."/>
            <person name="Sanka R."/>
            <person name="DePew J."/>
            <person name="Purushe J."/>
            <person name="Galloway R.L."/>
            <person name="Vinetz J.M."/>
            <person name="Sutton G.G."/>
            <person name="Nierman W.C."/>
            <person name="Fouts D.E."/>
        </authorList>
    </citation>
    <scope>NUCLEOTIDE SEQUENCE [LARGE SCALE GENOMIC DNA]</scope>
    <source>
        <strain evidence="1 2">79601</strain>
    </source>
</reference>
<dbReference type="EMBL" id="ANIK01000123">
    <property type="protein sequence ID" value="EMJ90556.1"/>
    <property type="molecule type" value="Genomic_DNA"/>
</dbReference>
<proteinExistence type="predicted"/>
<name>M6CIV8_9LEPT</name>
<dbReference type="Proteomes" id="UP000011988">
    <property type="component" value="Unassembled WGS sequence"/>
</dbReference>
<protein>
    <submittedName>
        <fullName evidence="1">Uncharacterized protein</fullName>
    </submittedName>
</protein>
<evidence type="ECO:0000313" key="1">
    <source>
        <dbReference type="EMBL" id="EMJ90556.1"/>
    </source>
</evidence>
<evidence type="ECO:0000313" key="2">
    <source>
        <dbReference type="Proteomes" id="UP000011988"/>
    </source>
</evidence>
<sequence length="49" mass="5657">MTDNERGTIYQLDDGYDLASQGIYGSMEEVSLELGAFLNEYFNEYESMF</sequence>
<gene>
    <name evidence="1" type="ORF">LEP1GSC194_3880</name>
</gene>
<organism evidence="1 2">
    <name type="scientific">Leptospira alstonii serovar Sichuan str. 79601</name>
    <dbReference type="NCBI Taxonomy" id="1218565"/>
    <lineage>
        <taxon>Bacteria</taxon>
        <taxon>Pseudomonadati</taxon>
        <taxon>Spirochaetota</taxon>
        <taxon>Spirochaetia</taxon>
        <taxon>Leptospirales</taxon>
        <taxon>Leptospiraceae</taxon>
        <taxon>Leptospira</taxon>
    </lineage>
</organism>
<accession>M6CIV8</accession>
<comment type="caution">
    <text evidence="1">The sequence shown here is derived from an EMBL/GenBank/DDBJ whole genome shotgun (WGS) entry which is preliminary data.</text>
</comment>